<reference evidence="1 2" key="1">
    <citation type="journal article" date="2023" name="Limnol Oceanogr Lett">
        <title>Environmental adaptations by the intertidal Antarctic cyanobacterium Halotia branconii CENA392 as revealed using long-read genome sequencing.</title>
        <authorList>
            <person name="Dextro R.B."/>
            <person name="Delbaje E."/>
            <person name="Freitas P.N.N."/>
            <person name="Geraldes V."/>
            <person name="Pinto E."/>
            <person name="Long P.F."/>
            <person name="Fiore M.F."/>
        </authorList>
    </citation>
    <scope>NUCLEOTIDE SEQUENCE [LARGE SCALE GENOMIC DNA]</scope>
    <source>
        <strain evidence="1 2">CENA392</strain>
    </source>
</reference>
<protein>
    <submittedName>
        <fullName evidence="1">Addiction module protein</fullName>
    </submittedName>
</protein>
<gene>
    <name evidence="1" type="ORF">QI031_07465</name>
</gene>
<dbReference type="Pfam" id="PF09720">
    <property type="entry name" value="Unstab_antitox"/>
    <property type="match status" value="1"/>
</dbReference>
<evidence type="ECO:0000313" key="1">
    <source>
        <dbReference type="EMBL" id="WGV27319.1"/>
    </source>
</evidence>
<organism evidence="1 2">
    <name type="scientific">Halotia branconii CENA392</name>
    <dbReference type="NCBI Taxonomy" id="1539056"/>
    <lineage>
        <taxon>Bacteria</taxon>
        <taxon>Bacillati</taxon>
        <taxon>Cyanobacteriota</taxon>
        <taxon>Cyanophyceae</taxon>
        <taxon>Nostocales</taxon>
        <taxon>Nodulariaceae</taxon>
        <taxon>Halotia</taxon>
    </lineage>
</organism>
<dbReference type="RefSeq" id="WP_281484557.1">
    <property type="nucleotide sequence ID" value="NZ_CP124543.1"/>
</dbReference>
<proteinExistence type="predicted"/>
<accession>A0AAJ6NV59</accession>
<dbReference type="EMBL" id="CP124543">
    <property type="protein sequence ID" value="WGV27319.1"/>
    <property type="molecule type" value="Genomic_DNA"/>
</dbReference>
<keyword evidence="2" id="KW-1185">Reference proteome</keyword>
<dbReference type="Proteomes" id="UP001223520">
    <property type="component" value="Chromosome"/>
</dbReference>
<sequence>MTLENLEAEVLLLPRDSQATLLARLLERLGQSNEIDQEVASVWVEEAELRDQAMDDDQAAGIPAEQVFQRIRASLQ</sequence>
<dbReference type="AlphaFoldDB" id="A0AAJ6NV59"/>
<dbReference type="KEGG" id="hbq:QI031_07465"/>
<name>A0AAJ6NV59_9CYAN</name>
<evidence type="ECO:0000313" key="2">
    <source>
        <dbReference type="Proteomes" id="UP001223520"/>
    </source>
</evidence>
<dbReference type="InterPro" id="IPR013406">
    <property type="entry name" value="CHP02574_addiction_mod"/>
</dbReference>